<feature type="region of interest" description="Disordered" evidence="1">
    <location>
        <begin position="239"/>
        <end position="267"/>
    </location>
</feature>
<dbReference type="EMBL" id="JAZGSY010000109">
    <property type="protein sequence ID" value="KAL1840519.1"/>
    <property type="molecule type" value="Genomic_DNA"/>
</dbReference>
<gene>
    <name evidence="2" type="ORF">VTJ49DRAFT_340</name>
</gene>
<feature type="region of interest" description="Disordered" evidence="1">
    <location>
        <begin position="35"/>
        <end position="66"/>
    </location>
</feature>
<accession>A0ABR3VF73</accession>
<feature type="compositionally biased region" description="Basic and acidic residues" evidence="1">
    <location>
        <begin position="47"/>
        <end position="57"/>
    </location>
</feature>
<evidence type="ECO:0000256" key="1">
    <source>
        <dbReference type="SAM" id="MobiDB-lite"/>
    </source>
</evidence>
<reference evidence="2 3" key="1">
    <citation type="journal article" date="2024" name="Commun. Biol.">
        <title>Comparative genomic analysis of thermophilic fungi reveals convergent evolutionary adaptations and gene losses.</title>
        <authorList>
            <person name="Steindorff A.S."/>
            <person name="Aguilar-Pontes M.V."/>
            <person name="Robinson A.J."/>
            <person name="Andreopoulos B."/>
            <person name="LaButti K."/>
            <person name="Kuo A."/>
            <person name="Mondo S."/>
            <person name="Riley R."/>
            <person name="Otillar R."/>
            <person name="Haridas S."/>
            <person name="Lipzen A."/>
            <person name="Grimwood J."/>
            <person name="Schmutz J."/>
            <person name="Clum A."/>
            <person name="Reid I.D."/>
            <person name="Moisan M.C."/>
            <person name="Butler G."/>
            <person name="Nguyen T.T.M."/>
            <person name="Dewar K."/>
            <person name="Conant G."/>
            <person name="Drula E."/>
            <person name="Henrissat B."/>
            <person name="Hansel C."/>
            <person name="Singer S."/>
            <person name="Hutchinson M.I."/>
            <person name="de Vries R.P."/>
            <person name="Natvig D.O."/>
            <person name="Powell A.J."/>
            <person name="Tsang A."/>
            <person name="Grigoriev I.V."/>
        </authorList>
    </citation>
    <scope>NUCLEOTIDE SEQUENCE [LARGE SCALE GENOMIC DNA]</scope>
    <source>
        <strain evidence="2 3">CBS 620.91</strain>
    </source>
</reference>
<keyword evidence="3" id="KW-1185">Reference proteome</keyword>
<name>A0ABR3VF73_HUMIN</name>
<protein>
    <recommendedName>
        <fullName evidence="4">SWIM-type domain-containing protein</fullName>
    </recommendedName>
</protein>
<evidence type="ECO:0000313" key="2">
    <source>
        <dbReference type="EMBL" id="KAL1840519.1"/>
    </source>
</evidence>
<feature type="compositionally biased region" description="Basic and acidic residues" evidence="1">
    <location>
        <begin position="246"/>
        <end position="262"/>
    </location>
</feature>
<organism evidence="2 3">
    <name type="scientific">Humicola insolens</name>
    <name type="common">Soft-rot fungus</name>
    <dbReference type="NCBI Taxonomy" id="85995"/>
    <lineage>
        <taxon>Eukaryota</taxon>
        <taxon>Fungi</taxon>
        <taxon>Dikarya</taxon>
        <taxon>Ascomycota</taxon>
        <taxon>Pezizomycotina</taxon>
        <taxon>Sordariomycetes</taxon>
        <taxon>Sordariomycetidae</taxon>
        <taxon>Sordariales</taxon>
        <taxon>Chaetomiaceae</taxon>
        <taxon>Mycothermus</taxon>
    </lineage>
</organism>
<evidence type="ECO:0008006" key="4">
    <source>
        <dbReference type="Google" id="ProtNLM"/>
    </source>
</evidence>
<sequence length="324" mass="34088">MTTTITSTSSLPTSRALLTSLLQAIANIPLLPASADKDAVDNSNDTKVNEKRGRNYDAEDNNPLRRVPPEYRHLLTTLHVLFPSMVLPALDLLERGCVVGIELAGNEAGETERRGGGDGRESRQGEAAWNEDHNGGEGRGDGGDNNTDNTNNQGAKQHRKETKPAFYLVQSSSKSTAMTTSSTNTTTTTPVAGATTTSTSAKTSPGGGGYVVRTRAWHCSCAAFAFSSVAAATTPITTTTATTTTTEEKHGEVGDEPPKRATTDTTSWSFGGLSLDGHHPGTGVPLCKHLLACVLAECWGAALGRYVVTRRVGREEMAGLGADV</sequence>
<comment type="caution">
    <text evidence="2">The sequence shown here is derived from an EMBL/GenBank/DDBJ whole genome shotgun (WGS) entry which is preliminary data.</text>
</comment>
<dbReference type="Proteomes" id="UP001583172">
    <property type="component" value="Unassembled WGS sequence"/>
</dbReference>
<evidence type="ECO:0000313" key="3">
    <source>
        <dbReference type="Proteomes" id="UP001583172"/>
    </source>
</evidence>
<proteinExistence type="predicted"/>
<feature type="region of interest" description="Disordered" evidence="1">
    <location>
        <begin position="109"/>
        <end position="206"/>
    </location>
</feature>
<feature type="compositionally biased region" description="Low complexity" evidence="1">
    <location>
        <begin position="171"/>
        <end position="204"/>
    </location>
</feature>
<feature type="compositionally biased region" description="Basic and acidic residues" evidence="1">
    <location>
        <begin position="110"/>
        <end position="142"/>
    </location>
</feature>
<feature type="compositionally biased region" description="Low complexity" evidence="1">
    <location>
        <begin position="144"/>
        <end position="154"/>
    </location>
</feature>